<accession>A0A0A9AFZ7</accession>
<proteinExistence type="predicted"/>
<sequence length="81" mass="9305">MHGYGDVLQRLRVMKLINIYMSGNELHFIKLILSKAQVLENFSIVHHAWSESSSLKACIEIMKFKRASPLPQISYKAALIF</sequence>
<reference evidence="1" key="2">
    <citation type="journal article" date="2015" name="Data Brief">
        <title>Shoot transcriptome of the giant reed, Arundo donax.</title>
        <authorList>
            <person name="Barrero R.A."/>
            <person name="Guerrero F.D."/>
            <person name="Moolhuijzen P."/>
            <person name="Goolsby J.A."/>
            <person name="Tidwell J."/>
            <person name="Bellgard S.E."/>
            <person name="Bellgard M.I."/>
        </authorList>
    </citation>
    <scope>NUCLEOTIDE SEQUENCE</scope>
    <source>
        <tissue evidence="1">Shoot tissue taken approximately 20 cm above the soil surface</tissue>
    </source>
</reference>
<evidence type="ECO:0008006" key="2">
    <source>
        <dbReference type="Google" id="ProtNLM"/>
    </source>
</evidence>
<dbReference type="AlphaFoldDB" id="A0A0A9AFZ7"/>
<name>A0A0A9AFZ7_ARUDO</name>
<reference evidence="1" key="1">
    <citation type="submission" date="2014-09" db="EMBL/GenBank/DDBJ databases">
        <authorList>
            <person name="Magalhaes I.L.F."/>
            <person name="Oliveira U."/>
            <person name="Santos F.R."/>
            <person name="Vidigal T.H.D.A."/>
            <person name="Brescovit A.D."/>
            <person name="Santos A.J."/>
        </authorList>
    </citation>
    <scope>NUCLEOTIDE SEQUENCE</scope>
    <source>
        <tissue evidence="1">Shoot tissue taken approximately 20 cm above the soil surface</tissue>
    </source>
</reference>
<organism evidence="1">
    <name type="scientific">Arundo donax</name>
    <name type="common">Giant reed</name>
    <name type="synonym">Donax arundinaceus</name>
    <dbReference type="NCBI Taxonomy" id="35708"/>
    <lineage>
        <taxon>Eukaryota</taxon>
        <taxon>Viridiplantae</taxon>
        <taxon>Streptophyta</taxon>
        <taxon>Embryophyta</taxon>
        <taxon>Tracheophyta</taxon>
        <taxon>Spermatophyta</taxon>
        <taxon>Magnoliopsida</taxon>
        <taxon>Liliopsida</taxon>
        <taxon>Poales</taxon>
        <taxon>Poaceae</taxon>
        <taxon>PACMAD clade</taxon>
        <taxon>Arundinoideae</taxon>
        <taxon>Arundineae</taxon>
        <taxon>Arundo</taxon>
    </lineage>
</organism>
<evidence type="ECO:0000313" key="1">
    <source>
        <dbReference type="EMBL" id="JAD48803.1"/>
    </source>
</evidence>
<dbReference type="EMBL" id="GBRH01249092">
    <property type="protein sequence ID" value="JAD48803.1"/>
    <property type="molecule type" value="Transcribed_RNA"/>
</dbReference>
<protein>
    <recommendedName>
        <fullName evidence="2">FBD domain-containing protein</fullName>
    </recommendedName>
</protein>